<dbReference type="InterPro" id="IPR051211">
    <property type="entry name" value="PG_lysyltransferase"/>
</dbReference>
<feature type="region of interest" description="Disordered" evidence="6">
    <location>
        <begin position="1"/>
        <end position="26"/>
    </location>
</feature>
<sequence length="579" mass="65843">MREAEVQNGSALHSAETRPDRPRPSIRSPRYRPAVWLVAGLTFLNGASEVVRVLFGGLLSNQTFSELLPYGLYYWNRSLSLIFGVALVYLSLNLLERKRLAWWMTLLSSTLVLIIHALNELSTQELVFLDALIGPVFLILMLLVFREQFTVHSERRSIARAVGVVASSFALVLAYGTLGFWLADPSDFNNDFRLTEAFGQTLRELTFTAPPDTAGRTAQADWFLDSLNVASLSAVAFGAFSLFRPVAYRFRIQPHERNEAREILEKHGTSSLDFFKLYPCKSYFFSHTRRSFIAYRTEANVAVALGDPSGPEDELEDVIVRFLAYCRDNGWSVAFHQTLPDLLPLYARHGLRALKVGEEAVVELGPFASKTSRSKKMRYTRRRYGEREGYTARWHETPHSPELLEEIKSISDGWLTLPGRRERGFTLGKFDLDYLRKGRLFVVRDGGGRAQAFVNEVPSYRKDEATIDLMRHRPDTPNGVMDFMLIELMLAYFGEGYERFDLGLAPLSGLGETTDSTPEERVLKMLSQRLERLFSYKGLREYKAKYDPAWEDRYLVYSGGPQNLLSIGVALTRLTEGEK</sequence>
<dbReference type="PANTHER" id="PTHR34697">
    <property type="entry name" value="PHOSPHATIDYLGLYCEROL LYSYLTRANSFERASE"/>
    <property type="match status" value="1"/>
</dbReference>
<dbReference type="KEGG" id="rrd:RradSPS_2906"/>
<feature type="transmembrane region" description="Helical" evidence="7">
    <location>
        <begin position="75"/>
        <end position="95"/>
    </location>
</feature>
<dbReference type="PANTHER" id="PTHR34697:SF2">
    <property type="entry name" value="PHOSPHATIDYLGLYCEROL LYSYLTRANSFERASE"/>
    <property type="match status" value="1"/>
</dbReference>
<dbReference type="Pfam" id="PF09924">
    <property type="entry name" value="LPG_synthase_C"/>
    <property type="match status" value="1"/>
</dbReference>
<evidence type="ECO:0000313" key="10">
    <source>
        <dbReference type="EMBL" id="AHY48189.1"/>
    </source>
</evidence>
<dbReference type="eggNOG" id="COG2898">
    <property type="taxonomic scope" value="Bacteria"/>
</dbReference>
<evidence type="ECO:0008006" key="12">
    <source>
        <dbReference type="Google" id="ProtNLM"/>
    </source>
</evidence>
<dbReference type="InterPro" id="IPR016181">
    <property type="entry name" value="Acyl_CoA_acyltransferase"/>
</dbReference>
<dbReference type="EMBL" id="CP007515">
    <property type="protein sequence ID" value="AHY48189.1"/>
    <property type="molecule type" value="Genomic_DNA"/>
</dbReference>
<keyword evidence="4 7" id="KW-1133">Transmembrane helix</keyword>
<gene>
    <name evidence="10" type="ORF">RradSPS_2906</name>
</gene>
<evidence type="ECO:0000256" key="4">
    <source>
        <dbReference type="ARBA" id="ARBA00022989"/>
    </source>
</evidence>
<evidence type="ECO:0000259" key="9">
    <source>
        <dbReference type="Pfam" id="PF16995"/>
    </source>
</evidence>
<keyword evidence="5 7" id="KW-0472">Membrane</keyword>
<organism evidence="10 11">
    <name type="scientific">Rubrobacter radiotolerans</name>
    <name type="common">Arthrobacter radiotolerans</name>
    <dbReference type="NCBI Taxonomy" id="42256"/>
    <lineage>
        <taxon>Bacteria</taxon>
        <taxon>Bacillati</taxon>
        <taxon>Actinomycetota</taxon>
        <taxon>Rubrobacteria</taxon>
        <taxon>Rubrobacterales</taxon>
        <taxon>Rubrobacteraceae</taxon>
        <taxon>Rubrobacter</taxon>
    </lineage>
</organism>
<dbReference type="SUPFAM" id="SSF55729">
    <property type="entry name" value="Acyl-CoA N-acyltransferases (Nat)"/>
    <property type="match status" value="1"/>
</dbReference>
<keyword evidence="11" id="KW-1185">Reference proteome</keyword>
<reference evidence="10 11" key="1">
    <citation type="submission" date="2014-03" db="EMBL/GenBank/DDBJ databases">
        <title>Complete genome sequence of the Radio-Resistant Rubrobacter radiotolerans RSPS-4.</title>
        <authorList>
            <person name="Egas C.C."/>
            <person name="Barroso C.C."/>
            <person name="Froufe H.J.C."/>
            <person name="Pacheco J.J."/>
            <person name="Albuquerque L.L."/>
            <person name="da Costa M.M.S."/>
        </authorList>
    </citation>
    <scope>NUCLEOTIDE SEQUENCE [LARGE SCALE GENOMIC DNA]</scope>
    <source>
        <strain evidence="10 11">RSPS-4</strain>
        <plasmid evidence="10 11">1</plasmid>
    </source>
</reference>
<evidence type="ECO:0000256" key="3">
    <source>
        <dbReference type="ARBA" id="ARBA00022692"/>
    </source>
</evidence>
<evidence type="ECO:0000313" key="11">
    <source>
        <dbReference type="Proteomes" id="UP000025229"/>
    </source>
</evidence>
<feature type="transmembrane region" description="Helical" evidence="7">
    <location>
        <begin position="157"/>
        <end position="183"/>
    </location>
</feature>
<dbReference type="InterPro" id="IPR024320">
    <property type="entry name" value="LPG_synthase_C"/>
</dbReference>
<feature type="transmembrane region" description="Helical" evidence="7">
    <location>
        <begin position="125"/>
        <end position="145"/>
    </location>
</feature>
<comment type="subcellular location">
    <subcellularLocation>
        <location evidence="1">Cell membrane</location>
        <topology evidence="1">Multi-pass membrane protein</topology>
    </subcellularLocation>
</comment>
<dbReference type="GO" id="GO:0055091">
    <property type="term" value="P:phospholipid homeostasis"/>
    <property type="evidence" value="ECO:0007669"/>
    <property type="project" value="TreeGrafter"/>
</dbReference>
<feature type="transmembrane region" description="Helical" evidence="7">
    <location>
        <begin position="100"/>
        <end position="119"/>
    </location>
</feature>
<dbReference type="Proteomes" id="UP000025229">
    <property type="component" value="Plasmid 1"/>
</dbReference>
<geneLocation type="plasmid" evidence="10">
    <name>1</name>
</geneLocation>
<evidence type="ECO:0000256" key="7">
    <source>
        <dbReference type="SAM" id="Phobius"/>
    </source>
</evidence>
<evidence type="ECO:0000256" key="1">
    <source>
        <dbReference type="ARBA" id="ARBA00004651"/>
    </source>
</evidence>
<evidence type="ECO:0000256" key="2">
    <source>
        <dbReference type="ARBA" id="ARBA00022475"/>
    </source>
</evidence>
<dbReference type="Pfam" id="PF16995">
    <property type="entry name" value="tRNA-synt_2_TM"/>
    <property type="match status" value="1"/>
</dbReference>
<evidence type="ECO:0000256" key="6">
    <source>
        <dbReference type="SAM" id="MobiDB-lite"/>
    </source>
</evidence>
<dbReference type="GO" id="GO:0005886">
    <property type="term" value="C:plasma membrane"/>
    <property type="evidence" value="ECO:0007669"/>
    <property type="project" value="UniProtKB-SubCell"/>
</dbReference>
<evidence type="ECO:0000256" key="5">
    <source>
        <dbReference type="ARBA" id="ARBA00023136"/>
    </source>
</evidence>
<keyword evidence="10" id="KW-0614">Plasmid</keyword>
<feature type="transmembrane region" description="Helical" evidence="7">
    <location>
        <begin position="34"/>
        <end position="55"/>
    </location>
</feature>
<dbReference type="GO" id="GO:0016755">
    <property type="term" value="F:aminoacyltransferase activity"/>
    <property type="evidence" value="ECO:0007669"/>
    <property type="project" value="TreeGrafter"/>
</dbReference>
<dbReference type="AlphaFoldDB" id="A0A023X802"/>
<evidence type="ECO:0000259" key="8">
    <source>
        <dbReference type="Pfam" id="PF09924"/>
    </source>
</evidence>
<dbReference type="InterPro" id="IPR031553">
    <property type="entry name" value="tRNA-synt_2_TM"/>
</dbReference>
<name>A0A023X802_RUBRA</name>
<keyword evidence="2" id="KW-1003">Cell membrane</keyword>
<protein>
    <recommendedName>
        <fullName evidence="12">Phosphatidylglycerol lysyltransferase C-terminal domain-containing protein</fullName>
    </recommendedName>
</protein>
<proteinExistence type="predicted"/>
<accession>A0A023X802</accession>
<dbReference type="HOGENOM" id="CLU_008255_7_2_11"/>
<feature type="domain" description="Phosphatidylglycerol lysyltransferase C-terminal" evidence="8">
    <location>
        <begin position="261"/>
        <end position="557"/>
    </location>
</feature>
<keyword evidence="3 7" id="KW-0812">Transmembrane</keyword>
<dbReference type="OrthoDB" id="9801152at2"/>
<feature type="domain" description="Lysyl-tRNA synthetase N-terminal transmembrane region" evidence="9">
    <location>
        <begin position="78"/>
        <end position="177"/>
    </location>
</feature>